<dbReference type="EMBL" id="JH431868">
    <property type="status" value="NOT_ANNOTATED_CDS"/>
    <property type="molecule type" value="Genomic_DNA"/>
</dbReference>
<dbReference type="GO" id="GO:0016236">
    <property type="term" value="P:macroautophagy"/>
    <property type="evidence" value="ECO:0007669"/>
    <property type="project" value="UniProtKB-ARBA"/>
</dbReference>
<dbReference type="GO" id="GO:0031410">
    <property type="term" value="C:cytoplasmic vesicle"/>
    <property type="evidence" value="ECO:0007669"/>
    <property type="project" value="UniProtKB-KW"/>
</dbReference>
<dbReference type="GO" id="GO:0012505">
    <property type="term" value="C:endomembrane system"/>
    <property type="evidence" value="ECO:0007669"/>
    <property type="project" value="UniProtKB-SubCell"/>
</dbReference>
<keyword evidence="3" id="KW-0963">Cytoplasm</keyword>
<evidence type="ECO:0000313" key="13">
    <source>
        <dbReference type="EnsemblMetazoa" id="SMAR014543-PA"/>
    </source>
</evidence>
<evidence type="ECO:0000256" key="6">
    <source>
        <dbReference type="ARBA" id="ARBA00023288"/>
    </source>
</evidence>
<evidence type="ECO:0000256" key="8">
    <source>
        <dbReference type="ARBA" id="ARBA00037868"/>
    </source>
</evidence>
<evidence type="ECO:0000256" key="7">
    <source>
        <dbReference type="ARBA" id="ARBA00023329"/>
    </source>
</evidence>
<evidence type="ECO:0000256" key="10">
    <source>
        <dbReference type="RuleBase" id="RU004384"/>
    </source>
</evidence>
<dbReference type="GO" id="GO:0006950">
    <property type="term" value="P:response to stress"/>
    <property type="evidence" value="ECO:0007669"/>
    <property type="project" value="UniProtKB-ARBA"/>
</dbReference>
<dbReference type="Gene3D" id="3.10.20.90">
    <property type="entry name" value="Phosphatidylinositol 3-kinase Catalytic Subunit, Chain A, domain 1"/>
    <property type="match status" value="1"/>
</dbReference>
<keyword evidence="12" id="KW-0812">Transmembrane</keyword>
<dbReference type="Pfam" id="PF02991">
    <property type="entry name" value="ATG8"/>
    <property type="match status" value="1"/>
</dbReference>
<dbReference type="EnsemblMetazoa" id="SMAR014543-RA">
    <property type="protein sequence ID" value="SMAR014543-PA"/>
    <property type="gene ID" value="SMAR014543"/>
</dbReference>
<organism evidence="13 14">
    <name type="scientific">Strigamia maritima</name>
    <name type="common">European centipede</name>
    <name type="synonym">Geophilus maritimus</name>
    <dbReference type="NCBI Taxonomy" id="126957"/>
    <lineage>
        <taxon>Eukaryota</taxon>
        <taxon>Metazoa</taxon>
        <taxon>Ecdysozoa</taxon>
        <taxon>Arthropoda</taxon>
        <taxon>Myriapoda</taxon>
        <taxon>Chilopoda</taxon>
        <taxon>Pleurostigmophora</taxon>
        <taxon>Geophilomorpha</taxon>
        <taxon>Linotaeniidae</taxon>
        <taxon>Strigamia</taxon>
    </lineage>
</organism>
<evidence type="ECO:0000256" key="2">
    <source>
        <dbReference type="ARBA" id="ARBA00007293"/>
    </source>
</evidence>
<proteinExistence type="inferred from homology"/>
<dbReference type="FunFam" id="3.10.20.90:FF:000149">
    <property type="entry name" value="microtubule-associated proteins 1A/1B light chain 3C"/>
    <property type="match status" value="1"/>
</dbReference>
<dbReference type="InterPro" id="IPR004241">
    <property type="entry name" value="Atg8-like"/>
</dbReference>
<feature type="region of interest" description="Disordered" evidence="11">
    <location>
        <begin position="1"/>
        <end position="32"/>
    </location>
</feature>
<evidence type="ECO:0000256" key="11">
    <source>
        <dbReference type="SAM" id="MobiDB-lite"/>
    </source>
</evidence>
<dbReference type="AlphaFoldDB" id="T1JL13"/>
<evidence type="ECO:0000256" key="5">
    <source>
        <dbReference type="ARBA" id="ARBA00023136"/>
    </source>
</evidence>
<feature type="region of interest" description="Disordered" evidence="11">
    <location>
        <begin position="103"/>
        <end position="131"/>
    </location>
</feature>
<comment type="similarity">
    <text evidence="2 10">Belongs to the ATG8 family.</text>
</comment>
<keyword evidence="12" id="KW-1133">Transmembrane helix</keyword>
<evidence type="ECO:0000256" key="12">
    <source>
        <dbReference type="SAM" id="Phobius"/>
    </source>
</evidence>
<keyword evidence="7" id="KW-0968">Cytoplasmic vesicle</keyword>
<comment type="subcellular location">
    <subcellularLocation>
        <location evidence="1">Cytoplasmic vesicle</location>
        <location evidence="1">Autophagosome</location>
    </subcellularLocation>
    <subcellularLocation>
        <location evidence="8">Endomembrane system</location>
        <topology evidence="8">Lipid-anchor</topology>
    </subcellularLocation>
</comment>
<protein>
    <recommendedName>
        <fullName evidence="15">Autophagy-related protein</fullName>
    </recommendedName>
</protein>
<feature type="transmembrane region" description="Helical" evidence="12">
    <location>
        <begin position="143"/>
        <end position="166"/>
    </location>
</feature>
<reference evidence="14" key="1">
    <citation type="submission" date="2011-05" db="EMBL/GenBank/DDBJ databases">
        <authorList>
            <person name="Richards S.R."/>
            <person name="Qu J."/>
            <person name="Jiang H."/>
            <person name="Jhangiani S.N."/>
            <person name="Agravi P."/>
            <person name="Goodspeed R."/>
            <person name="Gross S."/>
            <person name="Mandapat C."/>
            <person name="Jackson L."/>
            <person name="Mathew T."/>
            <person name="Pu L."/>
            <person name="Thornton R."/>
            <person name="Saada N."/>
            <person name="Wilczek-Boney K.B."/>
            <person name="Lee S."/>
            <person name="Kovar C."/>
            <person name="Wu Y."/>
            <person name="Scherer S.E."/>
            <person name="Worley K.C."/>
            <person name="Muzny D.M."/>
            <person name="Gibbs R."/>
        </authorList>
    </citation>
    <scope>NUCLEOTIDE SEQUENCE</scope>
    <source>
        <strain evidence="14">Brora</strain>
    </source>
</reference>
<sequence>MAQTNSVDAGPEPFFSPPETAHKTSTNNKITNPIHQDLTGLIFSAILSDSTSIRTKNDETTHEKMVTRELITDARTFSNLSLHTSAYDSLSITVSDEMLAISDDDSRNQTDSVKDNNRSDTQPTPKPKPNIKMYGHIIPEESFIILTAGCVAPVILATLILLVLGYKRQREESWRRNQMQNQVNDFHFNCLVARLDSSFNTVLASRIVYASVIRLHDLQLRYSKENTMTPDNNHNNVGKVKPFKERKPFISRKEEVEGIRAKFPTKIPVIVEKYSRESYLPTLDKMKFLVPEEVTMSQFVSIIRNRMLLHQNQAFYLVINNKSMVCMSRTLSEIYHDNRDDDGFLYVTYASQEVFGSDMIMTSGSKSR</sequence>
<dbReference type="STRING" id="126957.T1JL13"/>
<dbReference type="SUPFAM" id="SSF54236">
    <property type="entry name" value="Ubiquitin-like"/>
    <property type="match status" value="1"/>
</dbReference>
<evidence type="ECO:0000256" key="4">
    <source>
        <dbReference type="ARBA" id="ARBA00023006"/>
    </source>
</evidence>
<keyword evidence="5 12" id="KW-0472">Membrane</keyword>
<dbReference type="eggNOG" id="KOG1654">
    <property type="taxonomic scope" value="Eukaryota"/>
</dbReference>
<dbReference type="PANTHER" id="PTHR10969">
    <property type="entry name" value="MICROTUBULE-ASSOCIATED PROTEINS 1A/1B LIGHT CHAIN 3-RELATED"/>
    <property type="match status" value="1"/>
</dbReference>
<name>T1JL13_STRMM</name>
<keyword evidence="14" id="KW-1185">Reference proteome</keyword>
<feature type="compositionally biased region" description="Polar residues" evidence="11">
    <location>
        <begin position="23"/>
        <end position="32"/>
    </location>
</feature>
<dbReference type="HOGENOM" id="CLU_752994_0_0_1"/>
<keyword evidence="6 9" id="KW-0449">Lipoprotein</keyword>
<evidence type="ECO:0000313" key="14">
    <source>
        <dbReference type="Proteomes" id="UP000014500"/>
    </source>
</evidence>
<evidence type="ECO:0000256" key="3">
    <source>
        <dbReference type="ARBA" id="ARBA00022490"/>
    </source>
</evidence>
<feature type="lipid moiety-binding region" description="Phosphatidylserine amidated glycine; alternate" evidence="9">
    <location>
        <position position="356"/>
    </location>
</feature>
<dbReference type="InterPro" id="IPR029071">
    <property type="entry name" value="Ubiquitin-like_domsf"/>
</dbReference>
<dbReference type="Proteomes" id="UP000014500">
    <property type="component" value="Unassembled WGS sequence"/>
</dbReference>
<evidence type="ECO:0000256" key="9">
    <source>
        <dbReference type="PIRSR" id="PIRSR604241-50"/>
    </source>
</evidence>
<keyword evidence="4 10" id="KW-0072">Autophagy</keyword>
<dbReference type="GO" id="GO:0005776">
    <property type="term" value="C:autophagosome"/>
    <property type="evidence" value="ECO:0007669"/>
    <property type="project" value="UniProtKB-SubCell"/>
</dbReference>
<feature type="compositionally biased region" description="Basic and acidic residues" evidence="11">
    <location>
        <begin position="104"/>
        <end position="118"/>
    </location>
</feature>
<evidence type="ECO:0000256" key="1">
    <source>
        <dbReference type="ARBA" id="ARBA00004419"/>
    </source>
</evidence>
<evidence type="ECO:0008006" key="15">
    <source>
        <dbReference type="Google" id="ProtNLM"/>
    </source>
</evidence>
<accession>T1JL13</accession>
<reference evidence="13" key="2">
    <citation type="submission" date="2015-02" db="UniProtKB">
        <authorList>
            <consortium name="EnsemblMetazoa"/>
        </authorList>
    </citation>
    <scope>IDENTIFICATION</scope>
</reference>